<evidence type="ECO:0000313" key="1">
    <source>
        <dbReference type="EMBL" id="RGE55877.1"/>
    </source>
</evidence>
<evidence type="ECO:0000313" key="4">
    <source>
        <dbReference type="Proteomes" id="UP000261166"/>
    </source>
</evidence>
<dbReference type="OrthoDB" id="9805359at2"/>
<accession>A0A3E3IGV5</accession>
<comment type="caution">
    <text evidence="2">The sequence shown here is derived from an EMBL/GenBank/DDBJ whole genome shotgun (WGS) entry which is preliminary data.</text>
</comment>
<keyword evidence="3" id="KW-1185">Reference proteome</keyword>
<reference evidence="2 4" key="1">
    <citation type="submission" date="2018-08" db="EMBL/GenBank/DDBJ databases">
        <title>A genome reference for cultivated species of the human gut microbiota.</title>
        <authorList>
            <person name="Zou Y."/>
            <person name="Xue W."/>
            <person name="Luo G."/>
        </authorList>
    </citation>
    <scope>NUCLEOTIDE SEQUENCE [LARGE SCALE GENOMIC DNA]</scope>
    <source>
        <strain evidence="2 4">AF26-4BH</strain>
        <strain evidence="1">TF05-5AC</strain>
    </source>
</reference>
<name>A0A3E3IGV5_9FIRM</name>
<sequence>MDDNSKPLASEINDFLLAQGCKCEIKTAKSGFTVSYILPQTKKTLATFVCRKTGVKMRIFPQGLNVYENFLETLPEKMKKDIRKASPCKRLINPDDCNPKCMMGYDFHMEDTHYQKCRFMAFMPSLNEENYPFIKEFLENEIKVQNRAQD</sequence>
<evidence type="ECO:0000313" key="3">
    <source>
        <dbReference type="Proteomes" id="UP000260812"/>
    </source>
</evidence>
<organism evidence="2 4">
    <name type="scientific">Eisenbergiella massiliensis</name>
    <dbReference type="NCBI Taxonomy" id="1720294"/>
    <lineage>
        <taxon>Bacteria</taxon>
        <taxon>Bacillati</taxon>
        <taxon>Bacillota</taxon>
        <taxon>Clostridia</taxon>
        <taxon>Lachnospirales</taxon>
        <taxon>Lachnospiraceae</taxon>
        <taxon>Eisenbergiella</taxon>
    </lineage>
</organism>
<dbReference type="EMBL" id="QVLV01000035">
    <property type="protein sequence ID" value="RGE55877.1"/>
    <property type="molecule type" value="Genomic_DNA"/>
</dbReference>
<gene>
    <name evidence="2" type="ORF">DWY69_24480</name>
    <name evidence="1" type="ORF">DXC51_27310</name>
</gene>
<dbReference type="Proteomes" id="UP000261166">
    <property type="component" value="Unassembled WGS sequence"/>
</dbReference>
<dbReference type="Proteomes" id="UP000260812">
    <property type="component" value="Unassembled WGS sequence"/>
</dbReference>
<dbReference type="AlphaFoldDB" id="A0A3E3IGV5"/>
<protein>
    <submittedName>
        <fullName evidence="2">Uncharacterized protein</fullName>
    </submittedName>
</protein>
<proteinExistence type="predicted"/>
<dbReference type="EMBL" id="QVLU01000030">
    <property type="protein sequence ID" value="RGE66277.1"/>
    <property type="molecule type" value="Genomic_DNA"/>
</dbReference>
<evidence type="ECO:0000313" key="2">
    <source>
        <dbReference type="EMBL" id="RGE66277.1"/>
    </source>
</evidence>